<name>A0A9D2DDW5_9BACT</name>
<protein>
    <submittedName>
        <fullName evidence="1">Uncharacterized protein</fullName>
    </submittedName>
</protein>
<evidence type="ECO:0000313" key="1">
    <source>
        <dbReference type="EMBL" id="HIZ15153.1"/>
    </source>
</evidence>
<dbReference type="Proteomes" id="UP000824014">
    <property type="component" value="Unassembled WGS sequence"/>
</dbReference>
<accession>A0A9D2DDW5</accession>
<reference evidence="1" key="2">
    <citation type="submission" date="2021-04" db="EMBL/GenBank/DDBJ databases">
        <authorList>
            <person name="Gilroy R."/>
        </authorList>
    </citation>
    <scope>NUCLEOTIDE SEQUENCE</scope>
    <source>
        <strain evidence="1">ChiHjej11B10-19426</strain>
    </source>
</reference>
<gene>
    <name evidence="1" type="ORF">H9816_04515</name>
</gene>
<comment type="caution">
    <text evidence="1">The sequence shown here is derived from an EMBL/GenBank/DDBJ whole genome shotgun (WGS) entry which is preliminary data.</text>
</comment>
<evidence type="ECO:0000313" key="2">
    <source>
        <dbReference type="Proteomes" id="UP000824014"/>
    </source>
</evidence>
<dbReference type="AlphaFoldDB" id="A0A9D2DDW5"/>
<organism evidence="1 2">
    <name type="scientific">Candidatus Tidjanibacter faecipullorum</name>
    <dbReference type="NCBI Taxonomy" id="2838766"/>
    <lineage>
        <taxon>Bacteria</taxon>
        <taxon>Pseudomonadati</taxon>
        <taxon>Bacteroidota</taxon>
        <taxon>Bacteroidia</taxon>
        <taxon>Bacteroidales</taxon>
        <taxon>Rikenellaceae</taxon>
        <taxon>Tidjanibacter</taxon>
    </lineage>
</organism>
<sequence length="84" mass="9534">MHCQAHVFVRESAESTEAGAYESYWKLGDYLDVLKVLDGQSYICFSSTFSCNPFADAERREQSVTINHSAHYTDIMLFKAQSSL</sequence>
<proteinExistence type="predicted"/>
<dbReference type="EMBL" id="DXCC01000015">
    <property type="protein sequence ID" value="HIZ15153.1"/>
    <property type="molecule type" value="Genomic_DNA"/>
</dbReference>
<reference evidence="1" key="1">
    <citation type="journal article" date="2021" name="PeerJ">
        <title>Extensive microbial diversity within the chicken gut microbiome revealed by metagenomics and culture.</title>
        <authorList>
            <person name="Gilroy R."/>
            <person name="Ravi A."/>
            <person name="Getino M."/>
            <person name="Pursley I."/>
            <person name="Horton D.L."/>
            <person name="Alikhan N.F."/>
            <person name="Baker D."/>
            <person name="Gharbi K."/>
            <person name="Hall N."/>
            <person name="Watson M."/>
            <person name="Adriaenssens E.M."/>
            <person name="Foster-Nyarko E."/>
            <person name="Jarju S."/>
            <person name="Secka A."/>
            <person name="Antonio M."/>
            <person name="Oren A."/>
            <person name="Chaudhuri R.R."/>
            <person name="La Ragione R."/>
            <person name="Hildebrand F."/>
            <person name="Pallen M.J."/>
        </authorList>
    </citation>
    <scope>NUCLEOTIDE SEQUENCE</scope>
    <source>
        <strain evidence="1">ChiHjej11B10-19426</strain>
    </source>
</reference>